<evidence type="ECO:0000313" key="3">
    <source>
        <dbReference type="Proteomes" id="UP000501727"/>
    </source>
</evidence>
<dbReference type="Pfam" id="PF02613">
    <property type="entry name" value="Nitrate_red_del"/>
    <property type="match status" value="1"/>
</dbReference>
<dbReference type="Gene3D" id="1.10.3480.10">
    <property type="entry name" value="TorD-like"/>
    <property type="match status" value="1"/>
</dbReference>
<protein>
    <submittedName>
        <fullName evidence="2">Molecular chaperone TorD</fullName>
    </submittedName>
</protein>
<dbReference type="InterPro" id="IPR036411">
    <property type="entry name" value="TorD-like_sf"/>
</dbReference>
<evidence type="ECO:0000313" key="2">
    <source>
        <dbReference type="EMBL" id="BCA89490.1"/>
    </source>
</evidence>
<dbReference type="PANTHER" id="PTHR34227">
    <property type="entry name" value="CHAPERONE PROTEIN YCDY"/>
    <property type="match status" value="1"/>
</dbReference>
<reference evidence="3" key="2">
    <citation type="submission" date="2020-03" db="EMBL/GenBank/DDBJ databases">
        <title>Complete Genome Sequence of Adlercreutzia sp. strain 8CFCBH1 Producing Equol, Isolated from Healthy Japanese Feces.</title>
        <authorList>
            <person name="Ogata Y."/>
            <person name="Sakamoto M."/>
            <person name="Ohkuma M."/>
            <person name="Hattori M."/>
            <person name="Suda W."/>
        </authorList>
    </citation>
    <scope>NUCLEOTIDE SEQUENCE [LARGE SCALE GENOMIC DNA]</scope>
    <source>
        <strain evidence="3">8CFCBH1</strain>
    </source>
</reference>
<evidence type="ECO:0000256" key="1">
    <source>
        <dbReference type="ARBA" id="ARBA00023186"/>
    </source>
</evidence>
<dbReference type="InterPro" id="IPR050289">
    <property type="entry name" value="TorD/DmsD_chaperones"/>
</dbReference>
<reference evidence="3" key="1">
    <citation type="journal article" date="2020" name="Microbiol. Resour. Announc.">
        <title>Complete Genome Sequence of Adlercreutzia sp. Strain 8CFCBH1, a Potent Producer of Equol, Isolated from Healthy Japanese Feces.</title>
        <authorList>
            <person name="Ogata Y."/>
            <person name="Sakamoto M."/>
            <person name="Ohkuma M."/>
            <person name="Hattori M."/>
            <person name="Suda W."/>
        </authorList>
    </citation>
    <scope>NUCLEOTIDE SEQUENCE [LARGE SCALE GENOMIC DNA]</scope>
    <source>
        <strain evidence="3">8CFCBH1</strain>
    </source>
</reference>
<proteinExistence type="predicted"/>
<dbReference type="RefSeq" id="WP_173114350.1">
    <property type="nucleotide sequence ID" value="NZ_AP022829.1"/>
</dbReference>
<dbReference type="KEGG" id="ahat:ADCFC_21090"/>
<accession>A0A6F8SPL3</accession>
<dbReference type="EMBL" id="AP022829">
    <property type="protein sequence ID" value="BCA89490.1"/>
    <property type="molecule type" value="Genomic_DNA"/>
</dbReference>
<name>A0A6F8SPL3_9ACTN</name>
<dbReference type="PANTHER" id="PTHR34227:SF1">
    <property type="entry name" value="DIMETHYL SULFOXIDE REDUCTASE CHAPERONE-RELATED"/>
    <property type="match status" value="1"/>
</dbReference>
<keyword evidence="3" id="KW-1185">Reference proteome</keyword>
<dbReference type="AlphaFoldDB" id="A0A6F8SPL3"/>
<organism evidence="2 3">
    <name type="scientific">Adlercreutzia hattorii</name>
    <dbReference type="NCBI Taxonomy" id="2707299"/>
    <lineage>
        <taxon>Bacteria</taxon>
        <taxon>Bacillati</taxon>
        <taxon>Actinomycetota</taxon>
        <taxon>Coriobacteriia</taxon>
        <taxon>Eggerthellales</taxon>
        <taxon>Eggerthellaceae</taxon>
        <taxon>Adlercreutzia</taxon>
    </lineage>
</organism>
<keyword evidence="1" id="KW-0143">Chaperone</keyword>
<dbReference type="SUPFAM" id="SSF89155">
    <property type="entry name" value="TorD-like"/>
    <property type="match status" value="1"/>
</dbReference>
<dbReference type="Proteomes" id="UP000501727">
    <property type="component" value="Chromosome"/>
</dbReference>
<sequence length="253" mass="27691">MTETDTIATAAAATPAAEEATDLAALAELTAQRSAVYRLLARLYRVEVDEEFLTELKAMRFPAATGNTAVDAGYRAIATYLSGADAHTITDLAVDYVRAFIGHGVDAYSAAYPFESVHTSPKRLMMQEARDEVLAVYRSEGLDKLPSWKESEDHIALELEFMAVLGDRIVAAAEASDEAEVERLLSTQRNFLEDHLASWAPLMTADLRRFAQCGLYQGLASLTDGFLQVEEEFFDEIFEGEGDDSADEAAEGE</sequence>
<gene>
    <name evidence="2" type="ORF">ADCFC_19870</name>
</gene>
<dbReference type="InterPro" id="IPR020945">
    <property type="entry name" value="DMSO/NO3_reduct_chaperone"/>
</dbReference>